<dbReference type="Pfam" id="PF01928">
    <property type="entry name" value="CYTH"/>
    <property type="match status" value="1"/>
</dbReference>
<dbReference type="KEGG" id="rtx:TI83_07685"/>
<dbReference type="STRING" id="145458.APU90_09390"/>
<dbReference type="PROSITE" id="PS51707">
    <property type="entry name" value="CYTH"/>
    <property type="match status" value="1"/>
</dbReference>
<sequence length="509" mass="55419">MANLDTSETTAGNRRRVHTEVERKYDVDADRVMPRLDGTGPVVTARQQEPFVLRAQYFDTADRVLSRARITLRRREGGADEGWHIKLPAAVGRTEIQTPLTASHTVPTEVRESVFAWIGRAPLESLAELETSRQITRVADADGRVLAEIADDLVTAYDQRIGRQRCWREWEVELVDTSGDEGEAIFAAIEERLSAAGARPAATASKLARATGGPTVPRGSEFADGREVTLVALRGLVAEFRAIDGRVGRRDAQAVYSLHRKTCRLRAVLAASRSILQPAATDPIRAQLRWLEDALAAAVEGELLVARLHQDLAPDDAAASGLAATLLGESERSSVLARKRVSRIVRGERYRALLGAVDALLAAPPLTAGAQQSVTILVRNSIRADYLRALRASRHAAHSSGQARHDLRRAALRLHDVVLAWRVVVPDVCAPEQRRAGELGWELAEAVGEERAALVACELLEAEVRRPYPAGVFAKASDLSTAWINQARRARSAATAAERALTTLVSSFS</sequence>
<gene>
    <name evidence="4" type="ORF">VT73_10635</name>
</gene>
<evidence type="ECO:0000259" key="3">
    <source>
        <dbReference type="PROSITE" id="PS51708"/>
    </source>
</evidence>
<dbReference type="InterPro" id="IPR038186">
    <property type="entry name" value="CHAD_dom_sf"/>
</dbReference>
<reference evidence="4 5" key="1">
    <citation type="submission" date="2015-04" db="EMBL/GenBank/DDBJ databases">
        <title>Draft genome sequence of Rathayibacter toxicus strain FH-142 (AKA 70134 or CS 32), a Western Australian isolate.</title>
        <authorList>
            <consortium name="Consortium for Microbial Forensics and Genomics (microFORGE)"/>
            <person name="Knight B.M."/>
            <person name="Roberts D.P."/>
            <person name="Lin D."/>
            <person name="Hari K."/>
            <person name="Fletcher J."/>
            <person name="Melcher U."/>
            <person name="Blagden T."/>
            <person name="Luster D.G."/>
            <person name="Sechler A.J."/>
            <person name="Schneider W.L."/>
            <person name="Winegar R.A."/>
        </authorList>
    </citation>
    <scope>NUCLEOTIDE SEQUENCE [LARGE SCALE GENOMIC DNA]</scope>
    <source>
        <strain evidence="4 5">FH142</strain>
    </source>
</reference>
<dbReference type="InterPro" id="IPR007899">
    <property type="entry name" value="CHAD_dom"/>
</dbReference>
<dbReference type="SUPFAM" id="SSF55154">
    <property type="entry name" value="CYTH-like phosphatases"/>
    <property type="match status" value="1"/>
</dbReference>
<dbReference type="SMART" id="SM01118">
    <property type="entry name" value="CYTH"/>
    <property type="match status" value="1"/>
</dbReference>
<dbReference type="Proteomes" id="UP000052979">
    <property type="component" value="Unassembled WGS sequence"/>
</dbReference>
<accession>A0A0C5BHV1</accession>
<dbReference type="SMART" id="SM00880">
    <property type="entry name" value="CHAD"/>
    <property type="match status" value="1"/>
</dbReference>
<dbReference type="RefSeq" id="WP_042734174.1">
    <property type="nucleotide sequence ID" value="NZ_CP010848.1"/>
</dbReference>
<proteinExistence type="predicted"/>
<dbReference type="CDD" id="cd07374">
    <property type="entry name" value="CYTH-like_Pase"/>
    <property type="match status" value="1"/>
</dbReference>
<dbReference type="AlphaFoldDB" id="A0A0C5BHV1"/>
<evidence type="ECO:0008006" key="6">
    <source>
        <dbReference type="Google" id="ProtNLM"/>
    </source>
</evidence>
<dbReference type="PROSITE" id="PS51708">
    <property type="entry name" value="CHAD"/>
    <property type="match status" value="1"/>
</dbReference>
<dbReference type="Pfam" id="PF05235">
    <property type="entry name" value="CHAD"/>
    <property type="match status" value="1"/>
</dbReference>
<dbReference type="InterPro" id="IPR023577">
    <property type="entry name" value="CYTH_domain"/>
</dbReference>
<dbReference type="PATRIC" id="fig|145458.7.peg.1747"/>
<protein>
    <recommendedName>
        <fullName evidence="6">CHAD domain-containing protein</fullName>
    </recommendedName>
</protein>
<dbReference type="Gene3D" id="1.40.20.10">
    <property type="entry name" value="CHAD domain"/>
    <property type="match status" value="1"/>
</dbReference>
<evidence type="ECO:0000256" key="1">
    <source>
        <dbReference type="SAM" id="MobiDB-lite"/>
    </source>
</evidence>
<dbReference type="Gene3D" id="2.40.320.10">
    <property type="entry name" value="Hypothetical Protein Pfu-838710-001"/>
    <property type="match status" value="1"/>
</dbReference>
<keyword evidence="5" id="KW-1185">Reference proteome</keyword>
<dbReference type="InterPro" id="IPR033469">
    <property type="entry name" value="CYTH-like_dom_sf"/>
</dbReference>
<evidence type="ECO:0000313" key="4">
    <source>
        <dbReference type="EMBL" id="KKM44335.1"/>
    </source>
</evidence>
<feature type="region of interest" description="Disordered" evidence="1">
    <location>
        <begin position="1"/>
        <end position="21"/>
    </location>
</feature>
<evidence type="ECO:0000313" key="5">
    <source>
        <dbReference type="Proteomes" id="UP000052979"/>
    </source>
</evidence>
<feature type="domain" description="CYTH" evidence="2">
    <location>
        <begin position="18"/>
        <end position="211"/>
    </location>
</feature>
<dbReference type="eggNOG" id="COG5607">
    <property type="taxonomic scope" value="Bacteria"/>
</dbReference>
<organism evidence="4 5">
    <name type="scientific">Rathayibacter toxicus</name>
    <dbReference type="NCBI Taxonomy" id="145458"/>
    <lineage>
        <taxon>Bacteria</taxon>
        <taxon>Bacillati</taxon>
        <taxon>Actinomycetota</taxon>
        <taxon>Actinomycetes</taxon>
        <taxon>Micrococcales</taxon>
        <taxon>Microbacteriaceae</taxon>
        <taxon>Rathayibacter</taxon>
    </lineage>
</organism>
<feature type="domain" description="CHAD" evidence="3">
    <location>
        <begin position="218"/>
        <end position="506"/>
    </location>
</feature>
<feature type="compositionally biased region" description="Polar residues" evidence="1">
    <location>
        <begin position="1"/>
        <end position="12"/>
    </location>
</feature>
<comment type="caution">
    <text evidence="4">The sequence shown here is derived from an EMBL/GenBank/DDBJ whole genome shotgun (WGS) entry which is preliminary data.</text>
</comment>
<dbReference type="KEGG" id="rtc:APU90_09390"/>
<dbReference type="EMBL" id="LBFI01000057">
    <property type="protein sequence ID" value="KKM44335.1"/>
    <property type="molecule type" value="Genomic_DNA"/>
</dbReference>
<name>A0A0C5BHV1_9MICO</name>
<dbReference type="GeneID" id="93666819"/>
<evidence type="ECO:0000259" key="2">
    <source>
        <dbReference type="PROSITE" id="PS51707"/>
    </source>
</evidence>